<protein>
    <submittedName>
        <fullName evidence="2">DUF2917 domain-containing protein</fullName>
    </submittedName>
</protein>
<keyword evidence="3" id="KW-1185">Reference proteome</keyword>
<evidence type="ECO:0000256" key="1">
    <source>
        <dbReference type="SAM" id="MobiDB-lite"/>
    </source>
</evidence>
<feature type="region of interest" description="Disordered" evidence="1">
    <location>
        <begin position="1"/>
        <end position="34"/>
    </location>
</feature>
<proteinExistence type="predicted"/>
<name>A0ABU9BSD6_9BURK</name>
<dbReference type="RefSeq" id="WP_341426154.1">
    <property type="nucleotide sequence ID" value="NZ_JBBUTG010000006.1"/>
</dbReference>
<accession>A0ABU9BSD6</accession>
<gene>
    <name evidence="2" type="ORF">AACH06_13170</name>
</gene>
<dbReference type="EMBL" id="JBBUTG010000006">
    <property type="protein sequence ID" value="MEK8031772.1"/>
    <property type="molecule type" value="Genomic_DNA"/>
</dbReference>
<dbReference type="Proteomes" id="UP001371218">
    <property type="component" value="Unassembled WGS sequence"/>
</dbReference>
<dbReference type="InterPro" id="IPR021317">
    <property type="entry name" value="DUF2917"/>
</dbReference>
<sequence length="130" mass="14480">MNPFDPTPLQRPVHLPPGRALRLSPAHGEPGRTMHRWWPARRRPRLQLKVLRGGAWVTWPGCEDDLFLRAGQSIWLPEPVWNSPLATVEGVLIEAEPRLSGERAVVMLVPGAVAEVPRGAPAWLARLRGT</sequence>
<evidence type="ECO:0000313" key="2">
    <source>
        <dbReference type="EMBL" id="MEK8031772.1"/>
    </source>
</evidence>
<organism evidence="2 3">
    <name type="scientific">Ideonella lacteola</name>
    <dbReference type="NCBI Taxonomy" id="2984193"/>
    <lineage>
        <taxon>Bacteria</taxon>
        <taxon>Pseudomonadati</taxon>
        <taxon>Pseudomonadota</taxon>
        <taxon>Betaproteobacteria</taxon>
        <taxon>Burkholderiales</taxon>
        <taxon>Sphaerotilaceae</taxon>
        <taxon>Ideonella</taxon>
    </lineage>
</organism>
<evidence type="ECO:0000313" key="3">
    <source>
        <dbReference type="Proteomes" id="UP001371218"/>
    </source>
</evidence>
<dbReference type="Pfam" id="PF11142">
    <property type="entry name" value="DUF2917"/>
    <property type="match status" value="1"/>
</dbReference>
<comment type="caution">
    <text evidence="2">The sequence shown here is derived from an EMBL/GenBank/DDBJ whole genome shotgun (WGS) entry which is preliminary data.</text>
</comment>
<reference evidence="2 3" key="1">
    <citation type="submission" date="2024-04" db="EMBL/GenBank/DDBJ databases">
        <title>Novel species of the genus Ideonella isolated from streams.</title>
        <authorList>
            <person name="Lu H."/>
        </authorList>
    </citation>
    <scope>NUCLEOTIDE SEQUENCE [LARGE SCALE GENOMIC DNA]</scope>
    <source>
        <strain evidence="2 3">DXS29W</strain>
    </source>
</reference>